<dbReference type="InParanoid" id="G9EQE8"/>
<dbReference type="InterPro" id="IPR051698">
    <property type="entry name" value="Transposase_11-like"/>
</dbReference>
<dbReference type="Pfam" id="PF13808">
    <property type="entry name" value="DDE_Tnp_1_assoc"/>
    <property type="match status" value="1"/>
</dbReference>
<dbReference type="HOGENOM" id="CLU_046404_0_1_6"/>
<dbReference type="InterPro" id="IPR047647">
    <property type="entry name" value="ISAs1_transpos"/>
</dbReference>
<dbReference type="EMBL" id="JH413829">
    <property type="protein sequence ID" value="EHL30543.1"/>
    <property type="molecule type" value="Genomic_DNA"/>
</dbReference>
<dbReference type="FunCoup" id="G9EQE8">
    <property type="interactions" value="92"/>
</dbReference>
<dbReference type="STRING" id="658187.LDG_7495"/>
<protein>
    <submittedName>
        <fullName evidence="3">Putative transposase</fullName>
    </submittedName>
</protein>
<dbReference type="GO" id="GO:0004803">
    <property type="term" value="F:transposase activity"/>
    <property type="evidence" value="ECO:0007669"/>
    <property type="project" value="InterPro"/>
</dbReference>
<feature type="domain" description="Transposase IS4-like" evidence="1">
    <location>
        <begin position="104"/>
        <end position="341"/>
    </location>
</feature>
<dbReference type="GO" id="GO:0003677">
    <property type="term" value="F:DNA binding"/>
    <property type="evidence" value="ECO:0007669"/>
    <property type="project" value="InterPro"/>
</dbReference>
<dbReference type="RefSeq" id="WP_006871403.1">
    <property type="nucleotide sequence ID" value="NZ_JH413829.1"/>
</dbReference>
<dbReference type="Proteomes" id="UP000002770">
    <property type="component" value="Unassembled WGS sequence"/>
</dbReference>
<organism evidence="3 4">
    <name type="scientific">Legionella drancourtii LLAP12</name>
    <dbReference type="NCBI Taxonomy" id="658187"/>
    <lineage>
        <taxon>Bacteria</taxon>
        <taxon>Pseudomonadati</taxon>
        <taxon>Pseudomonadota</taxon>
        <taxon>Gammaproteobacteria</taxon>
        <taxon>Legionellales</taxon>
        <taxon>Legionellaceae</taxon>
        <taxon>Legionella</taxon>
    </lineage>
</organism>
<evidence type="ECO:0000313" key="4">
    <source>
        <dbReference type="Proteomes" id="UP000002770"/>
    </source>
</evidence>
<dbReference type="PANTHER" id="PTHR30298">
    <property type="entry name" value="H REPEAT-ASSOCIATED PREDICTED TRANSPOSASE"/>
    <property type="match status" value="1"/>
</dbReference>
<dbReference type="InterPro" id="IPR032806">
    <property type="entry name" value="YbfD_N"/>
</dbReference>
<reference evidence="3 4" key="1">
    <citation type="journal article" date="2011" name="BMC Genomics">
        <title>Insight into cross-talk between intra-amoebal pathogens.</title>
        <authorList>
            <person name="Gimenez G."/>
            <person name="Bertelli C."/>
            <person name="Moliner C."/>
            <person name="Robert C."/>
            <person name="Raoult D."/>
            <person name="Fournier P.E."/>
            <person name="Greub G."/>
        </authorList>
    </citation>
    <scope>NUCLEOTIDE SEQUENCE [LARGE SCALE GENOMIC DNA]</scope>
    <source>
        <strain evidence="3 4">LLAP12</strain>
    </source>
</reference>
<dbReference type="InterPro" id="IPR002559">
    <property type="entry name" value="Transposase_11"/>
</dbReference>
<keyword evidence="4" id="KW-1185">Reference proteome</keyword>
<dbReference type="eggNOG" id="COG5433">
    <property type="taxonomic scope" value="Bacteria"/>
</dbReference>
<evidence type="ECO:0000313" key="3">
    <source>
        <dbReference type="EMBL" id="EHL30543.1"/>
    </source>
</evidence>
<dbReference type="NCBIfam" id="NF033564">
    <property type="entry name" value="transpos_ISAs1"/>
    <property type="match status" value="1"/>
</dbReference>
<evidence type="ECO:0000259" key="1">
    <source>
        <dbReference type="Pfam" id="PF01609"/>
    </source>
</evidence>
<evidence type="ECO:0000259" key="2">
    <source>
        <dbReference type="Pfam" id="PF13808"/>
    </source>
</evidence>
<dbReference type="AlphaFoldDB" id="G9EQE8"/>
<feature type="domain" description="H repeat-associated protein N-terminal" evidence="2">
    <location>
        <begin position="9"/>
        <end position="95"/>
    </location>
</feature>
<proteinExistence type="predicted"/>
<dbReference type="GO" id="GO:0006313">
    <property type="term" value="P:DNA transposition"/>
    <property type="evidence" value="ECO:0007669"/>
    <property type="project" value="InterPro"/>
</dbReference>
<dbReference type="Pfam" id="PF01609">
    <property type="entry name" value="DDE_Tnp_1"/>
    <property type="match status" value="1"/>
</dbReference>
<gene>
    <name evidence="3" type="ORF">LDG_7495</name>
</gene>
<accession>G9EQE8</accession>
<sequence>MIARTSLVECFSIIRDPRQESKIDHELIDILELCVLAVICGAEGWQDIEEVGHARLNWLQERGFFKKGIPVDDTIARIISSLNPEELQRCFIKWMAAVEEATDGKIIAVDGKSIRHSYDKKKRKSAIHMVSAYAAENGVVLGQKKTDDKSNEIIAIPALLDLLDIKGCIVTIDAMGCQEKIAEKIVTKEGDYVLAVKDNQKQLHEEIIDFFETSRRFKFKRVRHDYFEESHKGHGRVELRRYWISDMLSTLGNPERWASLQSIGMVESERYIDGKTTAETRYFITSIAPDAKIFANAVRKHWAIENQLHWVLDVSFREDDSRVRRDNASENFGVFRHVAINALRNEKSCKKGIKAKRYKATLQPDYAQKVLNGIF</sequence>
<dbReference type="PANTHER" id="PTHR30298:SF0">
    <property type="entry name" value="PROTEIN YBFL-RELATED"/>
    <property type="match status" value="1"/>
</dbReference>
<name>G9EQE8_9GAMM</name>